<dbReference type="RefSeq" id="WP_190466594.1">
    <property type="nucleotide sequence ID" value="NZ_JACJPW010000047.1"/>
</dbReference>
<keyword evidence="4" id="KW-1185">Reference proteome</keyword>
<dbReference type="Pfam" id="PF00211">
    <property type="entry name" value="Guanylate_cyc"/>
    <property type="match status" value="1"/>
</dbReference>
<dbReference type="Pfam" id="PF14516">
    <property type="entry name" value="AAA_35"/>
    <property type="match status" value="1"/>
</dbReference>
<comment type="caution">
    <text evidence="3">The sequence shown here is derived from an EMBL/GenBank/DDBJ whole genome shotgun (WGS) entry which is preliminary data.</text>
</comment>
<dbReference type="SUPFAM" id="SSF55073">
    <property type="entry name" value="Nucleotide cyclase"/>
    <property type="match status" value="1"/>
</dbReference>
<dbReference type="InterPro" id="IPR035897">
    <property type="entry name" value="Toll_tir_struct_dom_sf"/>
</dbReference>
<dbReference type="GO" id="GO:0006171">
    <property type="term" value="P:cAMP biosynthetic process"/>
    <property type="evidence" value="ECO:0007669"/>
    <property type="project" value="TreeGrafter"/>
</dbReference>
<dbReference type="Gene3D" id="3.40.50.10140">
    <property type="entry name" value="Toll/interleukin-1 receptor homology (TIR) domain"/>
    <property type="match status" value="1"/>
</dbReference>
<feature type="domain" description="Guanylate cyclase" evidence="2">
    <location>
        <begin position="18"/>
        <end position="132"/>
    </location>
</feature>
<dbReference type="InterPro" id="IPR027417">
    <property type="entry name" value="P-loop_NTPase"/>
</dbReference>
<dbReference type="PANTHER" id="PTHR43081">
    <property type="entry name" value="ADENYLATE CYCLASE, TERMINAL-DIFFERENTIATION SPECIFIC-RELATED"/>
    <property type="match status" value="1"/>
</dbReference>
<accession>A0A926VI47</accession>
<dbReference type="InterPro" id="IPR001054">
    <property type="entry name" value="A/G_cyclase"/>
</dbReference>
<dbReference type="SUPFAM" id="SSF52540">
    <property type="entry name" value="P-loop containing nucleoside triphosphate hydrolases"/>
    <property type="match status" value="1"/>
</dbReference>
<dbReference type="Proteomes" id="UP000641646">
    <property type="component" value="Unassembled WGS sequence"/>
</dbReference>
<dbReference type="PROSITE" id="PS50125">
    <property type="entry name" value="GUANYLATE_CYCLASE_2"/>
    <property type="match status" value="1"/>
</dbReference>
<dbReference type="GO" id="GO:0035556">
    <property type="term" value="P:intracellular signal transduction"/>
    <property type="evidence" value="ECO:0007669"/>
    <property type="project" value="InterPro"/>
</dbReference>
<dbReference type="Gene3D" id="3.40.50.300">
    <property type="entry name" value="P-loop containing nucleotide triphosphate hydrolases"/>
    <property type="match status" value="1"/>
</dbReference>
<proteinExistence type="inferred from homology"/>
<gene>
    <name evidence="3" type="ORF">H6G03_18650</name>
</gene>
<dbReference type="Pfam" id="PF13676">
    <property type="entry name" value="TIR_2"/>
    <property type="match status" value="1"/>
</dbReference>
<sequence>MLSSALPPNFAGQRILATIVFTDVVNFSARMVLDEEHTLNLIDRDFRLMRQLCREYEGQVMKTLGDGMLMYFASAVQAVTCAVEIQKELQKAACNLHPIDVLNHRIGIHLGDVFFREADVLGNGVNIAARLQNEAEPGGICISQTVYDVVKNYIQMAAIYWGPRKLKGINDAIPLYQIRTTANIRVLLSHCEQEPELSLAMQIYGELKAAGHEIFLAGETLSLLEETGRHSRYNLKQGDCWLLLHLEEELRRSDYLLLLLSEKSATSELIAEKVRRARELRNYRPDNKPAILPIRVGCSVNWMPSYDLYSYLQPFHQQDWRSPDDTPIVLQEVLSFLSEGKPTEIDVFTEQLPPPNWPDLSALENSQLPPVPVAAPELPEGSVALDSAFYVERPPIEDRCYETILQPGALIRIKAPRQMGKTSLMARILNNSAQKGYRVVSLSFQLADNAIFEDLAKFLRWFCLNVGRGLQLPNKLAEYWDEEFGSKISCKDYFENYLLTNLTSPLVLGLDEVDRIFQYPQIADEFFSLLRAWHEEAKFREIWKNFRMVVVHSTEVYIPLNVNQSPFNVGLPIELPEFNRPQVYELVQRHGLNWNFSQVEQLMAMVGGHPYLVRLALYHLARHDMTLSQLLETAATEAGLYGDHLRRHLWILGQHPELAAAMKEMVVKDGPMQLESMQAFKLHGLGLVHLQGNESTPRCNLYRQYFRDRLS</sequence>
<comment type="similarity">
    <text evidence="1">Belongs to the adenylyl cyclase class-3 family.</text>
</comment>
<evidence type="ECO:0000259" key="2">
    <source>
        <dbReference type="PROSITE" id="PS50125"/>
    </source>
</evidence>
<dbReference type="AlphaFoldDB" id="A0A926VI47"/>
<reference evidence="3" key="1">
    <citation type="journal article" date="2015" name="ISME J.">
        <title>Draft Genome Sequence of Streptomyces incarnatus NRRL8089, which Produces the Nucleoside Antibiotic Sinefungin.</title>
        <authorList>
            <person name="Oshima K."/>
            <person name="Hattori M."/>
            <person name="Shimizu H."/>
            <person name="Fukuda K."/>
            <person name="Nemoto M."/>
            <person name="Inagaki K."/>
            <person name="Tamura T."/>
        </authorList>
    </citation>
    <scope>NUCLEOTIDE SEQUENCE</scope>
    <source>
        <strain evidence="3">FACHB-1375</strain>
    </source>
</reference>
<dbReference type="GO" id="GO:0004016">
    <property type="term" value="F:adenylate cyclase activity"/>
    <property type="evidence" value="ECO:0007669"/>
    <property type="project" value="UniProtKB-ARBA"/>
</dbReference>
<dbReference type="PANTHER" id="PTHR43081:SF19">
    <property type="entry name" value="PH-SENSITIVE ADENYLATE CYCLASE RV1264"/>
    <property type="match status" value="1"/>
</dbReference>
<dbReference type="InterPro" id="IPR029787">
    <property type="entry name" value="Nucleotide_cyclase"/>
</dbReference>
<evidence type="ECO:0000313" key="3">
    <source>
        <dbReference type="EMBL" id="MBD2183059.1"/>
    </source>
</evidence>
<dbReference type="CDD" id="cd07302">
    <property type="entry name" value="CHD"/>
    <property type="match status" value="1"/>
</dbReference>
<dbReference type="InterPro" id="IPR000157">
    <property type="entry name" value="TIR_dom"/>
</dbReference>
<dbReference type="Gene3D" id="3.30.70.1230">
    <property type="entry name" value="Nucleotide cyclase"/>
    <property type="match status" value="1"/>
</dbReference>
<name>A0A926VI47_9CYAN</name>
<organism evidence="3 4">
    <name type="scientific">Aerosakkonema funiforme FACHB-1375</name>
    <dbReference type="NCBI Taxonomy" id="2949571"/>
    <lineage>
        <taxon>Bacteria</taxon>
        <taxon>Bacillati</taxon>
        <taxon>Cyanobacteriota</taxon>
        <taxon>Cyanophyceae</taxon>
        <taxon>Oscillatoriophycideae</taxon>
        <taxon>Aerosakkonematales</taxon>
        <taxon>Aerosakkonemataceae</taxon>
        <taxon>Aerosakkonema</taxon>
    </lineage>
</organism>
<reference evidence="3" key="2">
    <citation type="submission" date="2020-08" db="EMBL/GenBank/DDBJ databases">
        <authorList>
            <person name="Chen M."/>
            <person name="Teng W."/>
            <person name="Zhao L."/>
            <person name="Hu C."/>
            <person name="Zhou Y."/>
            <person name="Han B."/>
            <person name="Song L."/>
            <person name="Shu W."/>
        </authorList>
    </citation>
    <scope>NUCLEOTIDE SEQUENCE</scope>
    <source>
        <strain evidence="3">FACHB-1375</strain>
    </source>
</reference>
<protein>
    <submittedName>
        <fullName evidence="3">AAA-like domain-containing protein</fullName>
    </submittedName>
</protein>
<evidence type="ECO:0000313" key="4">
    <source>
        <dbReference type="Proteomes" id="UP000641646"/>
    </source>
</evidence>
<dbReference type="InterPro" id="IPR050697">
    <property type="entry name" value="Adenylyl/Guanylyl_Cyclase_3/4"/>
</dbReference>
<dbReference type="EMBL" id="JACJPW010000047">
    <property type="protein sequence ID" value="MBD2183059.1"/>
    <property type="molecule type" value="Genomic_DNA"/>
</dbReference>
<evidence type="ECO:0000256" key="1">
    <source>
        <dbReference type="ARBA" id="ARBA00005381"/>
    </source>
</evidence>
<dbReference type="SMART" id="SM00044">
    <property type="entry name" value="CYCc"/>
    <property type="match status" value="1"/>
</dbReference>